<dbReference type="InterPro" id="IPR045864">
    <property type="entry name" value="aa-tRNA-synth_II/BPL/LPL"/>
</dbReference>
<dbReference type="GO" id="GO:0004826">
    <property type="term" value="F:phenylalanine-tRNA ligase activity"/>
    <property type="evidence" value="ECO:0007669"/>
    <property type="project" value="UniProtKB-EC"/>
</dbReference>
<gene>
    <name evidence="9" type="ORF">CO014_01350</name>
</gene>
<dbReference type="CDD" id="cd00496">
    <property type="entry name" value="PheRS_alpha_core"/>
    <property type="match status" value="1"/>
</dbReference>
<keyword evidence="3" id="KW-0547">Nucleotide-binding</keyword>
<dbReference type="GO" id="GO:0006432">
    <property type="term" value="P:phenylalanyl-tRNA aminoacylation"/>
    <property type="evidence" value="ECO:0007669"/>
    <property type="project" value="TreeGrafter"/>
</dbReference>
<proteinExistence type="predicted"/>
<feature type="domain" description="Aminoacyl-transfer RNA synthetases class-II family profile" evidence="8">
    <location>
        <begin position="27"/>
        <end position="169"/>
    </location>
</feature>
<dbReference type="GO" id="GO:0005524">
    <property type="term" value="F:ATP binding"/>
    <property type="evidence" value="ECO:0007669"/>
    <property type="project" value="UniProtKB-KW"/>
</dbReference>
<evidence type="ECO:0000259" key="8">
    <source>
        <dbReference type="PROSITE" id="PS50862"/>
    </source>
</evidence>
<feature type="non-terminal residue" evidence="9">
    <location>
        <position position="1"/>
    </location>
</feature>
<reference evidence="10" key="1">
    <citation type="submission" date="2017-09" db="EMBL/GenBank/DDBJ databases">
        <title>Depth-based differentiation of microbial function through sediment-hosted aquifers and enrichment of novel symbionts in the deep terrestrial subsurface.</title>
        <authorList>
            <person name="Probst A.J."/>
            <person name="Ladd B."/>
            <person name="Jarett J.K."/>
            <person name="Geller-Mcgrath D.E."/>
            <person name="Sieber C.M.K."/>
            <person name="Emerson J.B."/>
            <person name="Anantharaman K."/>
            <person name="Thomas B.C."/>
            <person name="Malmstrom R."/>
            <person name="Stieglmeier M."/>
            <person name="Klingl A."/>
            <person name="Woyke T."/>
            <person name="Ryan C.M."/>
            <person name="Banfield J.F."/>
        </authorList>
    </citation>
    <scope>NUCLEOTIDE SEQUENCE [LARGE SCALE GENOMIC DNA]</scope>
</reference>
<protein>
    <recommendedName>
        <fullName evidence="1">phenylalanine--tRNA ligase</fullName>
        <ecNumber evidence="1">6.1.1.20</ecNumber>
    </recommendedName>
</protein>
<evidence type="ECO:0000313" key="10">
    <source>
        <dbReference type="Proteomes" id="UP000229041"/>
    </source>
</evidence>
<dbReference type="Gene3D" id="3.30.930.10">
    <property type="entry name" value="Bira Bifunctional Protein, Domain 2"/>
    <property type="match status" value="1"/>
</dbReference>
<sequence length="190" mass="22368">DALNIPKEHPARDLWDTFWIKPLKNGLLLRTHTSPNQIRYMEKHQPPLRIIVPGQVFRYEASDSSHGIQFYQLEGLMVDKTTSVANFKALIEQFFKKLFKENIQMRIRPGYFPFVEPGFEVDIKDRSDKWLEVIGAGMIHPQILKNVKLDPSQWQGFAFGMGLDRITMMKYKIDDIRLFHSGDLRFIRQF</sequence>
<dbReference type="Pfam" id="PF01409">
    <property type="entry name" value="tRNA-synt_2d"/>
    <property type="match status" value="1"/>
</dbReference>
<dbReference type="EMBL" id="PFQR01000035">
    <property type="protein sequence ID" value="PJC69868.1"/>
    <property type="molecule type" value="Genomic_DNA"/>
</dbReference>
<keyword evidence="5" id="KW-0648">Protein biosynthesis</keyword>
<dbReference type="PROSITE" id="PS50862">
    <property type="entry name" value="AA_TRNA_LIGASE_II"/>
    <property type="match status" value="1"/>
</dbReference>
<evidence type="ECO:0000313" key="9">
    <source>
        <dbReference type="EMBL" id="PJC69868.1"/>
    </source>
</evidence>
<dbReference type="Proteomes" id="UP000229041">
    <property type="component" value="Unassembled WGS sequence"/>
</dbReference>
<dbReference type="InterPro" id="IPR002319">
    <property type="entry name" value="Phenylalanyl-tRNA_Synthase"/>
</dbReference>
<dbReference type="EC" id="6.1.1.20" evidence="1"/>
<evidence type="ECO:0000256" key="1">
    <source>
        <dbReference type="ARBA" id="ARBA00012814"/>
    </source>
</evidence>
<evidence type="ECO:0000256" key="5">
    <source>
        <dbReference type="ARBA" id="ARBA00022917"/>
    </source>
</evidence>
<evidence type="ECO:0000256" key="7">
    <source>
        <dbReference type="ARBA" id="ARBA00049255"/>
    </source>
</evidence>
<name>A0A2M8G8Z8_9BACT</name>
<dbReference type="GO" id="GO:0000049">
    <property type="term" value="F:tRNA binding"/>
    <property type="evidence" value="ECO:0007669"/>
    <property type="project" value="InterPro"/>
</dbReference>
<dbReference type="PANTHER" id="PTHR11538:SF41">
    <property type="entry name" value="PHENYLALANINE--TRNA LIGASE, MITOCHONDRIAL"/>
    <property type="match status" value="1"/>
</dbReference>
<dbReference type="PANTHER" id="PTHR11538">
    <property type="entry name" value="PHENYLALANYL-TRNA SYNTHETASE"/>
    <property type="match status" value="1"/>
</dbReference>
<evidence type="ECO:0000256" key="6">
    <source>
        <dbReference type="ARBA" id="ARBA00023146"/>
    </source>
</evidence>
<organism evidence="9 10">
    <name type="scientific">Candidatus Tagabacteria bacterium CG_4_8_14_3_um_filter_41_8</name>
    <dbReference type="NCBI Taxonomy" id="1975018"/>
    <lineage>
        <taxon>Bacteria</taxon>
        <taxon>Candidatus Tagaibacteriota</taxon>
    </lineage>
</organism>
<keyword evidence="4" id="KW-0067">ATP-binding</keyword>
<dbReference type="GO" id="GO:0005737">
    <property type="term" value="C:cytoplasm"/>
    <property type="evidence" value="ECO:0007669"/>
    <property type="project" value="TreeGrafter"/>
</dbReference>
<dbReference type="SUPFAM" id="SSF55681">
    <property type="entry name" value="Class II aaRS and biotin synthetases"/>
    <property type="match status" value="1"/>
</dbReference>
<evidence type="ECO:0000256" key="4">
    <source>
        <dbReference type="ARBA" id="ARBA00022840"/>
    </source>
</evidence>
<accession>A0A2M8G8Z8</accession>
<comment type="catalytic activity">
    <reaction evidence="7">
        <text>tRNA(Phe) + L-phenylalanine + ATP = L-phenylalanyl-tRNA(Phe) + AMP + diphosphate + H(+)</text>
        <dbReference type="Rhea" id="RHEA:19413"/>
        <dbReference type="Rhea" id="RHEA-COMP:9668"/>
        <dbReference type="Rhea" id="RHEA-COMP:9699"/>
        <dbReference type="ChEBI" id="CHEBI:15378"/>
        <dbReference type="ChEBI" id="CHEBI:30616"/>
        <dbReference type="ChEBI" id="CHEBI:33019"/>
        <dbReference type="ChEBI" id="CHEBI:58095"/>
        <dbReference type="ChEBI" id="CHEBI:78442"/>
        <dbReference type="ChEBI" id="CHEBI:78531"/>
        <dbReference type="ChEBI" id="CHEBI:456215"/>
        <dbReference type="EC" id="6.1.1.20"/>
    </reaction>
</comment>
<dbReference type="InterPro" id="IPR006195">
    <property type="entry name" value="aa-tRNA-synth_II"/>
</dbReference>
<keyword evidence="2 9" id="KW-0436">Ligase</keyword>
<comment type="caution">
    <text evidence="9">The sequence shown here is derived from an EMBL/GenBank/DDBJ whole genome shotgun (WGS) entry which is preliminary data.</text>
</comment>
<evidence type="ECO:0000256" key="3">
    <source>
        <dbReference type="ARBA" id="ARBA00022741"/>
    </source>
</evidence>
<keyword evidence="6" id="KW-0030">Aminoacyl-tRNA synthetase</keyword>
<dbReference type="AlphaFoldDB" id="A0A2M8G8Z8"/>
<evidence type="ECO:0000256" key="2">
    <source>
        <dbReference type="ARBA" id="ARBA00022598"/>
    </source>
</evidence>